<proteinExistence type="predicted"/>
<organism evidence="5 6">
    <name type="scientific">Thelohanellus kitauei</name>
    <name type="common">Myxosporean</name>
    <dbReference type="NCBI Taxonomy" id="669202"/>
    <lineage>
        <taxon>Eukaryota</taxon>
        <taxon>Metazoa</taxon>
        <taxon>Cnidaria</taxon>
        <taxon>Myxozoa</taxon>
        <taxon>Myxosporea</taxon>
        <taxon>Bivalvulida</taxon>
        <taxon>Platysporina</taxon>
        <taxon>Myxobolidae</taxon>
        <taxon>Thelohanellus</taxon>
    </lineage>
</organism>
<reference evidence="5 6" key="1">
    <citation type="journal article" date="2014" name="Genome Biol. Evol.">
        <title>The genome of the myxosporean Thelohanellus kitauei shows adaptations to nutrient acquisition within its fish host.</title>
        <authorList>
            <person name="Yang Y."/>
            <person name="Xiong J."/>
            <person name="Zhou Z."/>
            <person name="Huo F."/>
            <person name="Miao W."/>
            <person name="Ran C."/>
            <person name="Liu Y."/>
            <person name="Zhang J."/>
            <person name="Feng J."/>
            <person name="Wang M."/>
            <person name="Wang M."/>
            <person name="Wang L."/>
            <person name="Yao B."/>
        </authorList>
    </citation>
    <scope>NUCLEOTIDE SEQUENCE [LARGE SCALE GENOMIC DNA]</scope>
    <source>
        <strain evidence="5">Wuqing</strain>
    </source>
</reference>
<evidence type="ECO:0000256" key="1">
    <source>
        <dbReference type="ARBA" id="ARBA00022723"/>
    </source>
</evidence>
<name>A0A0C2IC14_THEKT</name>
<dbReference type="PROSITE" id="PS51845">
    <property type="entry name" value="PDEASE_I_2"/>
    <property type="match status" value="1"/>
</dbReference>
<dbReference type="SUPFAM" id="SSF109604">
    <property type="entry name" value="HD-domain/PDEase-like"/>
    <property type="match status" value="1"/>
</dbReference>
<dbReference type="EMBL" id="JWZT01004858">
    <property type="protein sequence ID" value="KII62873.1"/>
    <property type="molecule type" value="Genomic_DNA"/>
</dbReference>
<evidence type="ECO:0000256" key="2">
    <source>
        <dbReference type="ARBA" id="ARBA00022801"/>
    </source>
</evidence>
<gene>
    <name evidence="5" type="ORF">RF11_12234</name>
</gene>
<protein>
    <submittedName>
        <fullName evidence="5">cGMP-specific 3',5'-cyclic phosphodiesterase</fullName>
    </submittedName>
</protein>
<dbReference type="Pfam" id="PF00233">
    <property type="entry name" value="PDEase_I"/>
    <property type="match status" value="1"/>
</dbReference>
<dbReference type="AlphaFoldDB" id="A0A0C2IC14"/>
<evidence type="ECO:0000259" key="4">
    <source>
        <dbReference type="PROSITE" id="PS51845"/>
    </source>
</evidence>
<dbReference type="InterPro" id="IPR002073">
    <property type="entry name" value="PDEase_catalytic_dom"/>
</dbReference>
<dbReference type="PANTHER" id="PTHR11347">
    <property type="entry name" value="CYCLIC NUCLEOTIDE PHOSPHODIESTERASE"/>
    <property type="match status" value="1"/>
</dbReference>
<keyword evidence="2" id="KW-0378">Hydrolase</keyword>
<comment type="caution">
    <text evidence="5">The sequence shown here is derived from an EMBL/GenBank/DDBJ whole genome shotgun (WGS) entry which is preliminary data.</text>
</comment>
<feature type="binding site" evidence="3">
    <location>
        <position position="7"/>
    </location>
    <ligand>
        <name>Zn(2+)</name>
        <dbReference type="ChEBI" id="CHEBI:29105"/>
        <label>1</label>
    </ligand>
</feature>
<evidence type="ECO:0000313" key="6">
    <source>
        <dbReference type="Proteomes" id="UP000031668"/>
    </source>
</evidence>
<feature type="domain" description="PDEase" evidence="4">
    <location>
        <begin position="1"/>
        <end position="102"/>
    </location>
</feature>
<dbReference type="GO" id="GO:0046872">
    <property type="term" value="F:metal ion binding"/>
    <property type="evidence" value="ECO:0007669"/>
    <property type="project" value="UniProtKB-KW"/>
</dbReference>
<keyword evidence="6" id="KW-1185">Reference proteome</keyword>
<dbReference type="InterPro" id="IPR023088">
    <property type="entry name" value="PDEase"/>
</dbReference>
<dbReference type="InterPro" id="IPR036971">
    <property type="entry name" value="PDEase_catalytic_dom_sf"/>
</dbReference>
<accession>A0A0C2IC14</accession>
<dbReference type="OMA" id="HEIFPRA"/>
<evidence type="ECO:0000256" key="3">
    <source>
        <dbReference type="PIRSR" id="PIRSR623088-3"/>
    </source>
</evidence>
<dbReference type="OrthoDB" id="6017640at2759"/>
<dbReference type="PRINTS" id="PR00387">
    <property type="entry name" value="PDIESTERASE1"/>
</dbReference>
<evidence type="ECO:0000313" key="5">
    <source>
        <dbReference type="EMBL" id="KII62873.1"/>
    </source>
</evidence>
<sequence length="102" mass="11970">MLMTACDISGVSKPWNTQKRIASLVTEEFFQQGDIEKSTLHSTPIDLMDRDKEDQIPQLQVGFIESICLPLYKSLSDLWPELTFLFSQIQKNKEEWERQIYE</sequence>
<dbReference type="Proteomes" id="UP000031668">
    <property type="component" value="Unassembled WGS sequence"/>
</dbReference>
<dbReference type="GO" id="GO:0007165">
    <property type="term" value="P:signal transduction"/>
    <property type="evidence" value="ECO:0007669"/>
    <property type="project" value="InterPro"/>
</dbReference>
<dbReference type="Gene3D" id="1.10.1300.10">
    <property type="entry name" value="3'5'-cyclic nucleotide phosphodiesterase, catalytic domain"/>
    <property type="match status" value="1"/>
</dbReference>
<dbReference type="GO" id="GO:0004114">
    <property type="term" value="F:3',5'-cyclic-nucleotide phosphodiesterase activity"/>
    <property type="evidence" value="ECO:0007669"/>
    <property type="project" value="InterPro"/>
</dbReference>
<keyword evidence="1 3" id="KW-0479">Metal-binding</keyword>